<evidence type="ECO:0000313" key="11">
    <source>
        <dbReference type="Proteomes" id="UP000236319"/>
    </source>
</evidence>
<keyword evidence="10" id="KW-0808">Transferase</keyword>
<dbReference type="EMBL" id="BDSA01000001">
    <property type="protein sequence ID" value="GBE59566.1"/>
    <property type="molecule type" value="Genomic_DNA"/>
</dbReference>
<keyword evidence="10" id="KW-0418">Kinase</keyword>
<dbReference type="GO" id="GO:0000082">
    <property type="term" value="P:G1/S transition of mitotic cell cycle"/>
    <property type="evidence" value="ECO:0007669"/>
    <property type="project" value="TreeGrafter"/>
</dbReference>
<comment type="similarity">
    <text evidence="1">Belongs to the protein kinase superfamily. CMGC Ser/Thr protein kinase family. CDC2/CDKX subfamily.</text>
</comment>
<feature type="domain" description="Protein kinase" evidence="9">
    <location>
        <begin position="238"/>
        <end position="580"/>
    </location>
</feature>
<dbReference type="Pfam" id="PF00069">
    <property type="entry name" value="Pkinase"/>
    <property type="match status" value="2"/>
</dbReference>
<dbReference type="GO" id="GO:0007165">
    <property type="term" value="P:signal transduction"/>
    <property type="evidence" value="ECO:0007669"/>
    <property type="project" value="TreeGrafter"/>
</dbReference>
<dbReference type="Gene3D" id="1.10.510.10">
    <property type="entry name" value="Transferase(Phosphotransferase) domain 1"/>
    <property type="match status" value="1"/>
</dbReference>
<evidence type="ECO:0000256" key="5">
    <source>
        <dbReference type="ARBA" id="ARBA00039612"/>
    </source>
</evidence>
<dbReference type="PANTHER" id="PTHR24056:SF550">
    <property type="entry name" value="CHROMOSOME UNDETERMINED SCAFFOLD_44, WHOLE GENOME SHOTGUN SEQUENCE"/>
    <property type="match status" value="1"/>
</dbReference>
<dbReference type="SMART" id="SM00220">
    <property type="entry name" value="S_TKc"/>
    <property type="match status" value="1"/>
</dbReference>
<dbReference type="GO" id="GO:0005634">
    <property type="term" value="C:nucleus"/>
    <property type="evidence" value="ECO:0007669"/>
    <property type="project" value="TreeGrafter"/>
</dbReference>
<dbReference type="VEuPathDB" id="PiroplasmaDB:BOVATA_010590"/>
<dbReference type="GO" id="GO:0005737">
    <property type="term" value="C:cytoplasm"/>
    <property type="evidence" value="ECO:0007669"/>
    <property type="project" value="TreeGrafter"/>
</dbReference>
<organism evidence="10 11">
    <name type="scientific">Babesia ovata</name>
    <dbReference type="NCBI Taxonomy" id="189622"/>
    <lineage>
        <taxon>Eukaryota</taxon>
        <taxon>Sar</taxon>
        <taxon>Alveolata</taxon>
        <taxon>Apicomplexa</taxon>
        <taxon>Aconoidasida</taxon>
        <taxon>Piroplasmida</taxon>
        <taxon>Babesiidae</taxon>
        <taxon>Babesia</taxon>
    </lineage>
</organism>
<dbReference type="InterPro" id="IPR050108">
    <property type="entry name" value="CDK"/>
</dbReference>
<protein>
    <recommendedName>
        <fullName evidence="5">Cyclin-dependent kinase 2 homolog</fullName>
    </recommendedName>
    <alternativeName>
        <fullName evidence="6">Cell division control protein 2 homolog</fullName>
    </alternativeName>
    <alternativeName>
        <fullName evidence="7">cdc2-related kinase 2</fullName>
    </alternativeName>
</protein>
<evidence type="ECO:0000256" key="6">
    <source>
        <dbReference type="ARBA" id="ARBA00041902"/>
    </source>
</evidence>
<dbReference type="GeneID" id="39873336"/>
<dbReference type="Proteomes" id="UP000236319">
    <property type="component" value="Unassembled WGS sequence"/>
</dbReference>
<keyword evidence="3 8" id="KW-0067">ATP-binding</keyword>
<proteinExistence type="inferred from homology"/>
<dbReference type="InterPro" id="IPR017441">
    <property type="entry name" value="Protein_kinase_ATP_BS"/>
</dbReference>
<comment type="subunit">
    <text evidence="4">May form a complex composed of at least the catalytic subunit CRK2 and a cyclin.</text>
</comment>
<evidence type="ECO:0000259" key="9">
    <source>
        <dbReference type="PROSITE" id="PS50011"/>
    </source>
</evidence>
<sequence>MGCGRTCAEISTQPANMLDMPMEGRRWPGEERSPIRYPVEWRASGYYGFPPRPGYNYIPYAAQSTSCIYPPEMVSVYSGAAVALRQHQVPSKRPLNSIFVDGQNGKRVCMVSNGRIDISDKALRRVVKAGGEGPQPSDAVTCSCGVGGLCSRMPMSRSGMVGMNMPSIAHIRHPATARFMDNSMSYPHMKTVSTCRVPTSSSDCAPGGGRLLPFEWPNKQNVIVYMNNDQEVVDVHGWRYVDTLGEGSYGKVYFVRNEFTGEESAFKRMLLHKTGGISPAIMREIHSLKILNHENVIKLNKVYIGDCRVYLSFPRIAGGNLRQFLEKHYPQGMPLEDVKGIAKQLIDAVAHIHSKRIIHRDIKPENILVETSSDHLKGDQAASTYDRQANSSVGSFHVSQAESGGSPTVRDSGRKPKIQKVMITDFGLSRTHKSVDLPLFYSDDTKMMNSPMSPEVVTLCYRPPELLLGDFHYSFSVDMWSLGCVIFELITGKPIFEERTEFALLIAMFKRFGTPNEADWPNVANLPFMNAALPKLKTNTSLAECEGKADASCMDLLERMLALSPKKRISAQEALLHPWFASS</sequence>
<dbReference type="InterPro" id="IPR011009">
    <property type="entry name" value="Kinase-like_dom_sf"/>
</dbReference>
<name>A0A2H6K994_9APIC</name>
<evidence type="ECO:0000313" key="10">
    <source>
        <dbReference type="EMBL" id="GBE59566.1"/>
    </source>
</evidence>
<dbReference type="GO" id="GO:0000307">
    <property type="term" value="C:cyclin-dependent protein kinase holoenzyme complex"/>
    <property type="evidence" value="ECO:0007669"/>
    <property type="project" value="TreeGrafter"/>
</dbReference>
<dbReference type="PROSITE" id="PS00107">
    <property type="entry name" value="PROTEIN_KINASE_ATP"/>
    <property type="match status" value="1"/>
</dbReference>
<dbReference type="GO" id="GO:0004693">
    <property type="term" value="F:cyclin-dependent protein serine/threonine kinase activity"/>
    <property type="evidence" value="ECO:0007669"/>
    <property type="project" value="TreeGrafter"/>
</dbReference>
<dbReference type="PROSITE" id="PS00108">
    <property type="entry name" value="PROTEIN_KINASE_ST"/>
    <property type="match status" value="1"/>
</dbReference>
<dbReference type="InterPro" id="IPR008271">
    <property type="entry name" value="Ser/Thr_kinase_AS"/>
</dbReference>
<dbReference type="PANTHER" id="PTHR24056">
    <property type="entry name" value="CELL DIVISION PROTEIN KINASE"/>
    <property type="match status" value="1"/>
</dbReference>
<feature type="binding site" evidence="8">
    <location>
        <position position="267"/>
    </location>
    <ligand>
        <name>ATP</name>
        <dbReference type="ChEBI" id="CHEBI:30616"/>
    </ligand>
</feature>
<dbReference type="InterPro" id="IPR000719">
    <property type="entry name" value="Prot_kinase_dom"/>
</dbReference>
<dbReference type="OrthoDB" id="364216at2759"/>
<gene>
    <name evidence="10" type="ORF">BOVATA_010590</name>
</gene>
<evidence type="ECO:0000256" key="7">
    <source>
        <dbReference type="ARBA" id="ARBA00042858"/>
    </source>
</evidence>
<comment type="caution">
    <text evidence="10">The sequence shown here is derived from an EMBL/GenBank/DDBJ whole genome shotgun (WGS) entry which is preliminary data.</text>
</comment>
<evidence type="ECO:0000256" key="8">
    <source>
        <dbReference type="PROSITE-ProRule" id="PRU10141"/>
    </source>
</evidence>
<evidence type="ECO:0000256" key="3">
    <source>
        <dbReference type="ARBA" id="ARBA00022840"/>
    </source>
</evidence>
<dbReference type="GO" id="GO:0030332">
    <property type="term" value="F:cyclin binding"/>
    <property type="evidence" value="ECO:0007669"/>
    <property type="project" value="TreeGrafter"/>
</dbReference>
<dbReference type="GO" id="GO:0010468">
    <property type="term" value="P:regulation of gene expression"/>
    <property type="evidence" value="ECO:0007669"/>
    <property type="project" value="TreeGrafter"/>
</dbReference>
<evidence type="ECO:0000256" key="1">
    <source>
        <dbReference type="ARBA" id="ARBA00006485"/>
    </source>
</evidence>
<keyword evidence="2 8" id="KW-0547">Nucleotide-binding</keyword>
<accession>A0A2H6K994</accession>
<dbReference type="AlphaFoldDB" id="A0A2H6K994"/>
<dbReference type="RefSeq" id="XP_028865809.1">
    <property type="nucleotide sequence ID" value="XM_029009976.1"/>
</dbReference>
<evidence type="ECO:0000256" key="2">
    <source>
        <dbReference type="ARBA" id="ARBA00022741"/>
    </source>
</evidence>
<dbReference type="SUPFAM" id="SSF56112">
    <property type="entry name" value="Protein kinase-like (PK-like)"/>
    <property type="match status" value="1"/>
</dbReference>
<dbReference type="Gene3D" id="3.30.200.20">
    <property type="entry name" value="Phosphorylase Kinase, domain 1"/>
    <property type="match status" value="1"/>
</dbReference>
<dbReference type="GO" id="GO:0010389">
    <property type="term" value="P:regulation of G2/M transition of mitotic cell cycle"/>
    <property type="evidence" value="ECO:0007669"/>
    <property type="project" value="TreeGrafter"/>
</dbReference>
<dbReference type="PROSITE" id="PS50011">
    <property type="entry name" value="PROTEIN_KINASE_DOM"/>
    <property type="match status" value="1"/>
</dbReference>
<evidence type="ECO:0000256" key="4">
    <source>
        <dbReference type="ARBA" id="ARBA00038543"/>
    </source>
</evidence>
<reference evidence="10 11" key="1">
    <citation type="journal article" date="2017" name="BMC Genomics">
        <title>Whole-genome assembly of Babesia ovata and comparative genomics between closely related pathogens.</title>
        <authorList>
            <person name="Yamagishi J."/>
            <person name="Asada M."/>
            <person name="Hakimi H."/>
            <person name="Tanaka T.Q."/>
            <person name="Sugimoto C."/>
            <person name="Kawazu S."/>
        </authorList>
    </citation>
    <scope>NUCLEOTIDE SEQUENCE [LARGE SCALE GENOMIC DNA]</scope>
    <source>
        <strain evidence="10 11">Miyake</strain>
    </source>
</reference>
<dbReference type="GO" id="GO:0005524">
    <property type="term" value="F:ATP binding"/>
    <property type="evidence" value="ECO:0007669"/>
    <property type="project" value="UniProtKB-UniRule"/>
</dbReference>
<keyword evidence="11" id="KW-1185">Reference proteome</keyword>